<dbReference type="Pfam" id="PF20920">
    <property type="entry name" value="DAXX_hist_bd"/>
    <property type="match status" value="1"/>
</dbReference>
<proteinExistence type="predicted"/>
<sequence>MGDGEIISLSSDEETPPKKKIKPAYLGSVTITPIQKKTVAKNKSKDDIVILSDDDSNDDTFTKNAEVTITKHDNNQPKINDGLGDLLTNKLDDITVIKKKSRLENSLLLHKTTVCKDTGVEKVEEICETSESGSEEESSGKENHSQISSTVGNGATNSKECIKTIAEELKSETITNEITESDSQNTQANSGSSNVLLDQFLEICKKRVEGSKFKKLADEKFPILKKFYKKSDEMLNANDRFKKLLLKSIHKTENASPERATIIFNEVFIFIKEIADVSSIEVDKETRLKLKKLEHCMKLLKKKIKKLEVAEIDFDEEEDSVYIQLDRYQQRLVKVHQKYCDILKKNPHAGRLTYSKIDFADSAYNEINRAISKKFRNKSFPSYYEMEAFIKKVADEHDLQLSDSRLKAEAEHCFKKLGDLLQMRRKRELYEAHCSYIEETEDPASKDETLNSQLKENLEKGLEKISKVCDEFVIKQEAGEEPVVSGNESDDSKESDDEDKKIEEEDEKISEKQDDDIK</sequence>
<protein>
    <recommendedName>
        <fullName evidence="2">Daxx histone-binding domain-containing protein</fullName>
    </recommendedName>
</protein>
<feature type="compositionally biased region" description="Acidic residues" evidence="1">
    <location>
        <begin position="488"/>
        <end position="497"/>
    </location>
</feature>
<accession>A0A653D5R1</accession>
<dbReference type="Proteomes" id="UP000410492">
    <property type="component" value="Unassembled WGS sequence"/>
</dbReference>
<feature type="domain" description="Daxx histone-binding" evidence="2">
    <location>
        <begin position="392"/>
        <end position="473"/>
    </location>
</feature>
<evidence type="ECO:0000313" key="3">
    <source>
        <dbReference type="EMBL" id="VEN55303.1"/>
    </source>
</evidence>
<evidence type="ECO:0000313" key="4">
    <source>
        <dbReference type="Proteomes" id="UP000410492"/>
    </source>
</evidence>
<feature type="region of interest" description="Disordered" evidence="1">
    <location>
        <begin position="126"/>
        <end position="155"/>
    </location>
</feature>
<gene>
    <name evidence="3" type="ORF">CALMAC_LOCUS14524</name>
</gene>
<dbReference type="AlphaFoldDB" id="A0A653D5R1"/>
<feature type="compositionally biased region" description="Basic and acidic residues" evidence="1">
    <location>
        <begin position="498"/>
        <end position="518"/>
    </location>
</feature>
<dbReference type="GO" id="GO:0042393">
    <property type="term" value="F:histone binding"/>
    <property type="evidence" value="ECO:0007669"/>
    <property type="project" value="InterPro"/>
</dbReference>
<keyword evidence="4" id="KW-1185">Reference proteome</keyword>
<dbReference type="GO" id="GO:0016605">
    <property type="term" value="C:PML body"/>
    <property type="evidence" value="ECO:0007669"/>
    <property type="project" value="TreeGrafter"/>
</dbReference>
<evidence type="ECO:0000256" key="1">
    <source>
        <dbReference type="SAM" id="MobiDB-lite"/>
    </source>
</evidence>
<dbReference type="GO" id="GO:0003714">
    <property type="term" value="F:transcription corepressor activity"/>
    <property type="evidence" value="ECO:0007669"/>
    <property type="project" value="TreeGrafter"/>
</dbReference>
<dbReference type="InterPro" id="IPR046426">
    <property type="entry name" value="DAXX_histone-bd_sf"/>
</dbReference>
<feature type="region of interest" description="Disordered" evidence="1">
    <location>
        <begin position="1"/>
        <end position="21"/>
    </location>
</feature>
<dbReference type="PANTHER" id="PTHR12766:SF7">
    <property type="entry name" value="DEATH DOMAIN-ASSOCIATED PROTEIN 6"/>
    <property type="match status" value="1"/>
</dbReference>
<dbReference type="EMBL" id="CAACVG010010235">
    <property type="protein sequence ID" value="VEN55303.1"/>
    <property type="molecule type" value="Genomic_DNA"/>
</dbReference>
<dbReference type="PANTHER" id="PTHR12766">
    <property type="entry name" value="DEATH DOMAIN-ASSOCIATED PROTEIN 6 DAXX"/>
    <property type="match status" value="1"/>
</dbReference>
<dbReference type="Gene3D" id="1.20.58.2170">
    <property type="match status" value="1"/>
</dbReference>
<name>A0A653D5R1_CALMS</name>
<evidence type="ECO:0000259" key="2">
    <source>
        <dbReference type="Pfam" id="PF20920"/>
    </source>
</evidence>
<dbReference type="GO" id="GO:0003713">
    <property type="term" value="F:transcription coactivator activity"/>
    <property type="evidence" value="ECO:0007669"/>
    <property type="project" value="TreeGrafter"/>
</dbReference>
<reference evidence="3 4" key="1">
    <citation type="submission" date="2019-01" db="EMBL/GenBank/DDBJ databases">
        <authorList>
            <person name="Sayadi A."/>
        </authorList>
    </citation>
    <scope>NUCLEOTIDE SEQUENCE [LARGE SCALE GENOMIC DNA]</scope>
</reference>
<organism evidence="3 4">
    <name type="scientific">Callosobruchus maculatus</name>
    <name type="common">Southern cowpea weevil</name>
    <name type="synonym">Pulse bruchid</name>
    <dbReference type="NCBI Taxonomy" id="64391"/>
    <lineage>
        <taxon>Eukaryota</taxon>
        <taxon>Metazoa</taxon>
        <taxon>Ecdysozoa</taxon>
        <taxon>Arthropoda</taxon>
        <taxon>Hexapoda</taxon>
        <taxon>Insecta</taxon>
        <taxon>Pterygota</taxon>
        <taxon>Neoptera</taxon>
        <taxon>Endopterygota</taxon>
        <taxon>Coleoptera</taxon>
        <taxon>Polyphaga</taxon>
        <taxon>Cucujiformia</taxon>
        <taxon>Chrysomeloidea</taxon>
        <taxon>Chrysomelidae</taxon>
        <taxon>Bruchinae</taxon>
        <taxon>Bruchini</taxon>
        <taxon>Callosobruchus</taxon>
    </lineage>
</organism>
<dbReference type="GO" id="GO:0050681">
    <property type="term" value="F:nuclear androgen receptor binding"/>
    <property type="evidence" value="ECO:0007669"/>
    <property type="project" value="TreeGrafter"/>
</dbReference>
<feature type="region of interest" description="Disordered" evidence="1">
    <location>
        <begin position="479"/>
        <end position="518"/>
    </location>
</feature>
<dbReference type="OrthoDB" id="7492809at2759"/>
<dbReference type="InterPro" id="IPR046378">
    <property type="entry name" value="DAXX_histone-bd"/>
</dbReference>
<feature type="compositionally biased region" description="Polar residues" evidence="1">
    <location>
        <begin position="145"/>
        <end position="155"/>
    </location>
</feature>